<evidence type="ECO:0000259" key="1">
    <source>
        <dbReference type="Pfam" id="PF08349"/>
    </source>
</evidence>
<proteinExistence type="predicted"/>
<reference evidence="2 3" key="1">
    <citation type="journal article" date="2015" name="Genome Announc.">
        <title>Expanding the biotechnology potential of lactobacilli through comparative genomics of 213 strains and associated genera.</title>
        <authorList>
            <person name="Sun Z."/>
            <person name="Harris H.M."/>
            <person name="McCann A."/>
            <person name="Guo C."/>
            <person name="Argimon S."/>
            <person name="Zhang W."/>
            <person name="Yang X."/>
            <person name="Jeffery I.B."/>
            <person name="Cooney J.C."/>
            <person name="Kagawa T.F."/>
            <person name="Liu W."/>
            <person name="Song Y."/>
            <person name="Salvetti E."/>
            <person name="Wrobel A."/>
            <person name="Rasinkangas P."/>
            <person name="Parkhill J."/>
            <person name="Rea M.C."/>
            <person name="O'Sullivan O."/>
            <person name="Ritari J."/>
            <person name="Douillard F.P."/>
            <person name="Paul Ross R."/>
            <person name="Yang R."/>
            <person name="Briner A.E."/>
            <person name="Felis G.E."/>
            <person name="de Vos W.M."/>
            <person name="Barrangou R."/>
            <person name="Klaenhammer T.R."/>
            <person name="Caufield P.W."/>
            <person name="Cui Y."/>
            <person name="Zhang H."/>
            <person name="O'Toole P.W."/>
        </authorList>
    </citation>
    <scope>NUCLEOTIDE SEQUENCE [LARGE SCALE GENOMIC DNA]</scope>
    <source>
        <strain evidence="2 3">DSM 20314</strain>
    </source>
</reference>
<dbReference type="Proteomes" id="UP000051020">
    <property type="component" value="Unassembled WGS sequence"/>
</dbReference>
<feature type="domain" description="DUF1722" evidence="1">
    <location>
        <begin position="12"/>
        <end position="120"/>
    </location>
</feature>
<dbReference type="AlphaFoldDB" id="A0A837RF94"/>
<organism evidence="2 3">
    <name type="scientific">Lactiplantibacillus pentosus DSM 20314</name>
    <dbReference type="NCBI Taxonomy" id="1423791"/>
    <lineage>
        <taxon>Bacteria</taxon>
        <taxon>Bacillati</taxon>
        <taxon>Bacillota</taxon>
        <taxon>Bacilli</taxon>
        <taxon>Lactobacillales</taxon>
        <taxon>Lactobacillaceae</taxon>
        <taxon>Lactiplantibacillus</taxon>
    </lineage>
</organism>
<dbReference type="EMBL" id="AZCU01000002">
    <property type="protein sequence ID" value="KRK26607.1"/>
    <property type="molecule type" value="Genomic_DNA"/>
</dbReference>
<dbReference type="RefSeq" id="WP_050338544.1">
    <property type="nucleotide sequence ID" value="NZ_AZCU01000002.1"/>
</dbReference>
<evidence type="ECO:0000313" key="2">
    <source>
        <dbReference type="EMBL" id="KRK26607.1"/>
    </source>
</evidence>
<dbReference type="Pfam" id="PF08349">
    <property type="entry name" value="DUF1722"/>
    <property type="match status" value="1"/>
</dbReference>
<gene>
    <name evidence="2" type="ORF">FD24_GL001404</name>
</gene>
<sequence>MSEWQRVWAWQKYWVMARSQQHYNALRALARGNQWSGQKAARFEQLLLEVEKIPPTTATLTNAYQHVWGYFKRDSTEAEKQRYLDLLATLTPNSDQLGPYLKQLAVKYQVKYLLASRLMQAMQN</sequence>
<comment type="caution">
    <text evidence="2">The sequence shown here is derived from an EMBL/GenBank/DDBJ whole genome shotgun (WGS) entry which is preliminary data.</text>
</comment>
<accession>A0A837RF94</accession>
<name>A0A837RF94_LACPE</name>
<evidence type="ECO:0000313" key="3">
    <source>
        <dbReference type="Proteomes" id="UP000051020"/>
    </source>
</evidence>
<dbReference type="GeneID" id="49394163"/>
<dbReference type="InterPro" id="IPR013560">
    <property type="entry name" value="DUF1722"/>
</dbReference>
<protein>
    <recommendedName>
        <fullName evidence="1">DUF1722 domain-containing protein</fullName>
    </recommendedName>
</protein>